<evidence type="ECO:0000313" key="2">
    <source>
        <dbReference type="Proteomes" id="UP000283297"/>
    </source>
</evidence>
<dbReference type="Proteomes" id="UP000283297">
    <property type="component" value="Unassembled WGS sequence"/>
</dbReference>
<dbReference type="RefSeq" id="WP_118369529.1">
    <property type="nucleotide sequence ID" value="NZ_QRON01000002.1"/>
</dbReference>
<sequence length="269" mass="31554">MQINNKLVEESFRFTPEKNNMSFRSEEVERLGEINNYCREIGEKILCKDEIWDIEVESGVKLADWIYSRRGSGSQTDRKLVEEIINKQGISSSHGIDINISLGKWENAADNTDVYVDCRREILGHIDTPEEYFEFMHSCFIDSYFADNILSEMKHIKDFAVHAKEITDNLAVLNDEAIELYCEYQNNLAEANDILSSKLLECSVDPKHREALWFPFTYEDVHTDIKCEPHMKLIRRDSDLRIYFYWKDERIADGSKVLIGRIGRHPWKK</sequence>
<protein>
    <submittedName>
        <fullName evidence="1">Uncharacterized protein</fullName>
    </submittedName>
</protein>
<dbReference type="AlphaFoldDB" id="A0A415K144"/>
<evidence type="ECO:0000313" key="1">
    <source>
        <dbReference type="EMBL" id="RHL29877.1"/>
    </source>
</evidence>
<organism evidence="1 2">
    <name type="scientific">Agathobacter rectalis</name>
    <dbReference type="NCBI Taxonomy" id="39491"/>
    <lineage>
        <taxon>Bacteria</taxon>
        <taxon>Bacillati</taxon>
        <taxon>Bacillota</taxon>
        <taxon>Clostridia</taxon>
        <taxon>Lachnospirales</taxon>
        <taxon>Lachnospiraceae</taxon>
        <taxon>Agathobacter</taxon>
    </lineage>
</organism>
<proteinExistence type="predicted"/>
<comment type="caution">
    <text evidence="1">The sequence shown here is derived from an EMBL/GenBank/DDBJ whole genome shotgun (WGS) entry which is preliminary data.</text>
</comment>
<accession>A0A415K144</accession>
<dbReference type="EMBL" id="QRON01000002">
    <property type="protein sequence ID" value="RHL29877.1"/>
    <property type="molecule type" value="Genomic_DNA"/>
</dbReference>
<name>A0A415K144_9FIRM</name>
<reference evidence="1 2" key="1">
    <citation type="submission" date="2018-08" db="EMBL/GenBank/DDBJ databases">
        <title>A genome reference for cultivated species of the human gut microbiota.</title>
        <authorList>
            <person name="Zou Y."/>
            <person name="Xue W."/>
            <person name="Luo G."/>
        </authorList>
    </citation>
    <scope>NUCLEOTIDE SEQUENCE [LARGE SCALE GENOMIC DNA]</scope>
    <source>
        <strain evidence="1 2">AF38-24</strain>
    </source>
</reference>
<gene>
    <name evidence="1" type="ORF">DW028_04445</name>
</gene>